<dbReference type="EMBL" id="JBHSFI010000001">
    <property type="protein sequence ID" value="MFC4626751.1"/>
    <property type="molecule type" value="Genomic_DNA"/>
</dbReference>
<proteinExistence type="predicted"/>
<organism evidence="1 2">
    <name type="scientific">Promicromonospora alba</name>
    <dbReference type="NCBI Taxonomy" id="1616110"/>
    <lineage>
        <taxon>Bacteria</taxon>
        <taxon>Bacillati</taxon>
        <taxon>Actinomycetota</taxon>
        <taxon>Actinomycetes</taxon>
        <taxon>Micrococcales</taxon>
        <taxon>Promicromonosporaceae</taxon>
        <taxon>Promicromonospora</taxon>
    </lineage>
</organism>
<evidence type="ECO:0000313" key="1">
    <source>
        <dbReference type="EMBL" id="MFC4626751.1"/>
    </source>
</evidence>
<reference evidence="2" key="1">
    <citation type="journal article" date="2019" name="Int. J. Syst. Evol. Microbiol.">
        <title>The Global Catalogue of Microorganisms (GCM) 10K type strain sequencing project: providing services to taxonomists for standard genome sequencing and annotation.</title>
        <authorList>
            <consortium name="The Broad Institute Genomics Platform"/>
            <consortium name="The Broad Institute Genome Sequencing Center for Infectious Disease"/>
            <person name="Wu L."/>
            <person name="Ma J."/>
        </authorList>
    </citation>
    <scope>NUCLEOTIDE SEQUENCE [LARGE SCALE GENOMIC DNA]</scope>
    <source>
        <strain evidence="2">CCUG 42722</strain>
    </source>
</reference>
<gene>
    <name evidence="1" type="ORF">ACFO6V_00810</name>
</gene>
<accession>A0ABV9HAY2</accession>
<sequence>MKRFLLGALSGAAIALVGVGTWSVVADHLRPRLVHEVCDPDPDHAAEQAAGPLCVQLRDDGSPGGVLWVARKDPELGPRVSYVASPFTDLEHHTAEEIEVTFEPDHLVVHGHDGSELILTDDFISED</sequence>
<keyword evidence="2" id="KW-1185">Reference proteome</keyword>
<protein>
    <recommendedName>
        <fullName evidence="3">Secreted protein</fullName>
    </recommendedName>
</protein>
<evidence type="ECO:0000313" key="2">
    <source>
        <dbReference type="Proteomes" id="UP001596011"/>
    </source>
</evidence>
<dbReference type="RefSeq" id="WP_377131169.1">
    <property type="nucleotide sequence ID" value="NZ_JBHSFI010000001.1"/>
</dbReference>
<dbReference type="Proteomes" id="UP001596011">
    <property type="component" value="Unassembled WGS sequence"/>
</dbReference>
<evidence type="ECO:0008006" key="3">
    <source>
        <dbReference type="Google" id="ProtNLM"/>
    </source>
</evidence>
<comment type="caution">
    <text evidence="1">The sequence shown here is derived from an EMBL/GenBank/DDBJ whole genome shotgun (WGS) entry which is preliminary data.</text>
</comment>
<name>A0ABV9HAY2_9MICO</name>